<dbReference type="AlphaFoldDB" id="A0A0D2AF98"/>
<dbReference type="Proteomes" id="UP000053259">
    <property type="component" value="Unassembled WGS sequence"/>
</dbReference>
<dbReference type="FunFam" id="1.10.630.10:FF:000129">
    <property type="entry name" value="Benzoate 4-monooxygenase cytochrome P450"/>
    <property type="match status" value="1"/>
</dbReference>
<evidence type="ECO:0000313" key="10">
    <source>
        <dbReference type="Proteomes" id="UP000053259"/>
    </source>
</evidence>
<dbReference type="GeneID" id="27311482"/>
<evidence type="ECO:0000313" key="9">
    <source>
        <dbReference type="EMBL" id="KIW05638.1"/>
    </source>
</evidence>
<dbReference type="InterPro" id="IPR001128">
    <property type="entry name" value="Cyt_P450"/>
</dbReference>
<dbReference type="PRINTS" id="PR00463">
    <property type="entry name" value="EP450I"/>
</dbReference>
<dbReference type="InterPro" id="IPR002401">
    <property type="entry name" value="Cyt_P450_E_grp-I"/>
</dbReference>
<dbReference type="VEuPathDB" id="FungiDB:PV09_03509"/>
<evidence type="ECO:0000256" key="5">
    <source>
        <dbReference type="ARBA" id="ARBA00023004"/>
    </source>
</evidence>
<comment type="cofactor">
    <cofactor evidence="1 7">
        <name>heme</name>
        <dbReference type="ChEBI" id="CHEBI:30413"/>
    </cofactor>
</comment>
<dbReference type="Gene3D" id="1.10.630.10">
    <property type="entry name" value="Cytochrome P450"/>
    <property type="match status" value="1"/>
</dbReference>
<dbReference type="CDD" id="cd11061">
    <property type="entry name" value="CYP67-like"/>
    <property type="match status" value="1"/>
</dbReference>
<keyword evidence="8" id="KW-0472">Membrane</keyword>
<dbReference type="Pfam" id="PF00067">
    <property type="entry name" value="p450"/>
    <property type="match status" value="1"/>
</dbReference>
<dbReference type="InterPro" id="IPR050121">
    <property type="entry name" value="Cytochrome_P450_monoxygenase"/>
</dbReference>
<dbReference type="InParanoid" id="A0A0D2AF98"/>
<evidence type="ECO:0000256" key="2">
    <source>
        <dbReference type="ARBA" id="ARBA00010617"/>
    </source>
</evidence>
<evidence type="ECO:0008006" key="11">
    <source>
        <dbReference type="Google" id="ProtNLM"/>
    </source>
</evidence>
<reference evidence="9 10" key="1">
    <citation type="submission" date="2015-01" db="EMBL/GenBank/DDBJ databases">
        <title>The Genome Sequence of Ochroconis gallopava CBS43764.</title>
        <authorList>
            <consortium name="The Broad Institute Genomics Platform"/>
            <person name="Cuomo C."/>
            <person name="de Hoog S."/>
            <person name="Gorbushina A."/>
            <person name="Stielow B."/>
            <person name="Teixiera M."/>
            <person name="Abouelleil A."/>
            <person name="Chapman S.B."/>
            <person name="Priest M."/>
            <person name="Young S.K."/>
            <person name="Wortman J."/>
            <person name="Nusbaum C."/>
            <person name="Birren B."/>
        </authorList>
    </citation>
    <scope>NUCLEOTIDE SEQUENCE [LARGE SCALE GENOMIC DNA]</scope>
    <source>
        <strain evidence="9 10">CBS 43764</strain>
    </source>
</reference>
<name>A0A0D2AF98_9PEZI</name>
<dbReference type="RefSeq" id="XP_016215507.1">
    <property type="nucleotide sequence ID" value="XM_016356714.1"/>
</dbReference>
<dbReference type="GO" id="GO:0016705">
    <property type="term" value="F:oxidoreductase activity, acting on paired donors, with incorporation or reduction of molecular oxygen"/>
    <property type="evidence" value="ECO:0007669"/>
    <property type="project" value="InterPro"/>
</dbReference>
<proteinExistence type="inferred from homology"/>
<keyword evidence="5 7" id="KW-0408">Iron</keyword>
<protein>
    <recommendedName>
        <fullName evidence="11">Cytochrome P450</fullName>
    </recommendedName>
</protein>
<evidence type="ECO:0000256" key="4">
    <source>
        <dbReference type="ARBA" id="ARBA00023002"/>
    </source>
</evidence>
<dbReference type="OrthoDB" id="6692864at2759"/>
<dbReference type="GO" id="GO:0004497">
    <property type="term" value="F:monooxygenase activity"/>
    <property type="evidence" value="ECO:0007669"/>
    <property type="project" value="UniProtKB-KW"/>
</dbReference>
<keyword evidence="3 7" id="KW-0479">Metal-binding</keyword>
<dbReference type="HOGENOM" id="CLU_001570_14_10_1"/>
<dbReference type="InterPro" id="IPR036396">
    <property type="entry name" value="Cyt_P450_sf"/>
</dbReference>
<accession>A0A0D2AF98</accession>
<feature type="transmembrane region" description="Helical" evidence="8">
    <location>
        <begin position="81"/>
        <end position="105"/>
    </location>
</feature>
<keyword evidence="4" id="KW-0560">Oxidoreductase</keyword>
<feature type="transmembrane region" description="Helical" evidence="8">
    <location>
        <begin position="48"/>
        <end position="69"/>
    </location>
</feature>
<dbReference type="GO" id="GO:0020037">
    <property type="term" value="F:heme binding"/>
    <property type="evidence" value="ECO:0007669"/>
    <property type="project" value="InterPro"/>
</dbReference>
<dbReference type="PANTHER" id="PTHR24305:SF187">
    <property type="entry name" value="P450, PUTATIVE (EUROFUNG)-RELATED"/>
    <property type="match status" value="1"/>
</dbReference>
<evidence type="ECO:0000256" key="1">
    <source>
        <dbReference type="ARBA" id="ARBA00001971"/>
    </source>
</evidence>
<sequence>MDAVRAEFTKLTAAFKAQNWDMVVSSKSLPIVLGLSTHLFLAHGEPDYQFHIFIMFWFFVYISFSYLLVASGSMATLSQALSATASFYAIYFGTLFTSIVIYRAFFHRLRKYPGPFMARITNFYNVALTVPKIRYFVEVEKIHKRYGDYVRLGPRDLSIADVNAIPVIHGVGTKCRKGLWYGAGEHVEGFSLHTTRDKKDHRERRRIWDKAFNAKVLREYEPRINRHTAMLIQQLDDRVGKTIHINEWANFYSFDVMGDIGFSKSFGMLEKGEEDQLIKTLHASMVGLGLFRNITWVTSIMLRLPIIQKDLRNFMKWTSDVLKERKKTQPAEQDIFSHLLDPNDEGIPLHLNADARLVIVAGSDTTAATLTWLFYELTKDPAQFKKLQKVVDDAVGDKDLLSCDDVANIPLLDGFINETLRLHPAVPSGVQRETPPEGITIGDKYIPGNIIIWQPIHTIQRDPRYFKEATVFRPERWLEDQQAEWIYDRRAFIPFSTGSYKCIGNNLAMMEMRAVAANIVHKFDVVAAPGEDFTTIENKTMDTFTLTLGKLDVIMTRRTTRRDSGV</sequence>
<evidence type="ECO:0000256" key="8">
    <source>
        <dbReference type="SAM" id="Phobius"/>
    </source>
</evidence>
<organism evidence="9 10">
    <name type="scientific">Verruconis gallopava</name>
    <dbReference type="NCBI Taxonomy" id="253628"/>
    <lineage>
        <taxon>Eukaryota</taxon>
        <taxon>Fungi</taxon>
        <taxon>Dikarya</taxon>
        <taxon>Ascomycota</taxon>
        <taxon>Pezizomycotina</taxon>
        <taxon>Dothideomycetes</taxon>
        <taxon>Pleosporomycetidae</taxon>
        <taxon>Venturiales</taxon>
        <taxon>Sympoventuriaceae</taxon>
        <taxon>Verruconis</taxon>
    </lineage>
</organism>
<gene>
    <name evidence="9" type="ORF">PV09_03509</name>
</gene>
<dbReference type="STRING" id="253628.A0A0D2AF98"/>
<keyword evidence="10" id="KW-1185">Reference proteome</keyword>
<keyword evidence="8" id="KW-1133">Transmembrane helix</keyword>
<evidence type="ECO:0000256" key="6">
    <source>
        <dbReference type="ARBA" id="ARBA00023033"/>
    </source>
</evidence>
<keyword evidence="8" id="KW-0812">Transmembrane</keyword>
<comment type="similarity">
    <text evidence="2">Belongs to the cytochrome P450 family.</text>
</comment>
<evidence type="ECO:0000256" key="7">
    <source>
        <dbReference type="PIRSR" id="PIRSR602401-1"/>
    </source>
</evidence>
<dbReference type="EMBL" id="KN847537">
    <property type="protein sequence ID" value="KIW05638.1"/>
    <property type="molecule type" value="Genomic_DNA"/>
</dbReference>
<dbReference type="PRINTS" id="PR00385">
    <property type="entry name" value="P450"/>
</dbReference>
<dbReference type="PANTHER" id="PTHR24305">
    <property type="entry name" value="CYTOCHROME P450"/>
    <property type="match status" value="1"/>
</dbReference>
<feature type="binding site" description="axial binding residue" evidence="7">
    <location>
        <position position="502"/>
    </location>
    <ligand>
        <name>heme</name>
        <dbReference type="ChEBI" id="CHEBI:30413"/>
    </ligand>
    <ligandPart>
        <name>Fe</name>
        <dbReference type="ChEBI" id="CHEBI:18248"/>
    </ligandPart>
</feature>
<dbReference type="SUPFAM" id="SSF48264">
    <property type="entry name" value="Cytochrome P450"/>
    <property type="match status" value="1"/>
</dbReference>
<evidence type="ECO:0000256" key="3">
    <source>
        <dbReference type="ARBA" id="ARBA00022723"/>
    </source>
</evidence>
<keyword evidence="7" id="KW-0349">Heme</keyword>
<keyword evidence="6" id="KW-0503">Monooxygenase</keyword>
<dbReference type="GO" id="GO:0005506">
    <property type="term" value="F:iron ion binding"/>
    <property type="evidence" value="ECO:0007669"/>
    <property type="project" value="InterPro"/>
</dbReference>